<evidence type="ECO:0000313" key="4">
    <source>
        <dbReference type="Proteomes" id="UP000293764"/>
    </source>
</evidence>
<proteinExistence type="inferred from homology"/>
<dbReference type="Gene3D" id="3.40.190.10">
    <property type="entry name" value="Periplasmic binding protein-like II"/>
    <property type="match status" value="2"/>
</dbReference>
<evidence type="ECO:0000259" key="2">
    <source>
        <dbReference type="Pfam" id="PF12849"/>
    </source>
</evidence>
<dbReference type="RefSeq" id="WP_130101084.1">
    <property type="nucleotide sequence ID" value="NZ_SDWW01000004.1"/>
</dbReference>
<dbReference type="AlphaFoldDB" id="A0A4Q5N341"/>
<evidence type="ECO:0000313" key="3">
    <source>
        <dbReference type="EMBL" id="RYV52590.1"/>
    </source>
</evidence>
<dbReference type="OrthoDB" id="9801510at2"/>
<dbReference type="PANTHER" id="PTHR42996:SF1">
    <property type="entry name" value="PHOSPHATE-BINDING PROTEIN PSTS"/>
    <property type="match status" value="1"/>
</dbReference>
<gene>
    <name evidence="3" type="ORF">EUA98_02510</name>
</gene>
<dbReference type="InterPro" id="IPR050962">
    <property type="entry name" value="Phosphate-bind_PstS"/>
</dbReference>
<feature type="domain" description="PBP" evidence="2">
    <location>
        <begin position="42"/>
        <end position="332"/>
    </location>
</feature>
<dbReference type="SUPFAM" id="SSF53850">
    <property type="entry name" value="Periplasmic binding protein-like II"/>
    <property type="match status" value="1"/>
</dbReference>
<name>A0A4Q5N341_9MICO</name>
<dbReference type="Proteomes" id="UP000293764">
    <property type="component" value="Unassembled WGS sequence"/>
</dbReference>
<dbReference type="PANTHER" id="PTHR42996">
    <property type="entry name" value="PHOSPHATE-BINDING PROTEIN PSTS"/>
    <property type="match status" value="1"/>
</dbReference>
<accession>A0A4Q5N341</accession>
<dbReference type="EMBL" id="SDWW01000004">
    <property type="protein sequence ID" value="RYV52590.1"/>
    <property type="molecule type" value="Genomic_DNA"/>
</dbReference>
<reference evidence="3 4" key="1">
    <citation type="submission" date="2019-01" db="EMBL/GenBank/DDBJ databases">
        <title>Novel species of Cellulomonas.</title>
        <authorList>
            <person name="Liu Q."/>
            <person name="Xin Y.-H."/>
        </authorList>
    </citation>
    <scope>NUCLEOTIDE SEQUENCE [LARGE SCALE GENOMIC DNA]</scope>
    <source>
        <strain evidence="3 4">HLT2-17</strain>
    </source>
</reference>
<keyword evidence="4" id="KW-1185">Reference proteome</keyword>
<sequence>MSSPAVPDHAQGRARRLALVAVGALVALLGGVTAPASADYVLIEGDGSTWSRVIVNQWVADVSANGIQVVYSGGGSSLGRKNFAHYQDDFAITEIPYQGTDEFGAPDTSLGRPYAYVPIVAGGTAFSYHVEVGGKLMRDVRLSGATIAKVFTNQIVNWSDPAIAADNNGRLFPNLPIVPVVRADPSGTTAQLTGWLNSQFPAIWQPYFGKAGQSTYYPTKSGARMLSAAGSDQLMNTISSSAGNGTIGYVEYSYALNKDYPVVKLLNAAGYFVEPSALNVAVALTKAKIDDDDATSPGYMTAILDDVYTNPDPRAYPLSSYSYLILPTGPSGSGAGQDSRMTTLKRQSLLDLMFYGLCEGQAKAMDYGYSPLPLNLVQAGFEQLGKLKTADANVDIQNRDATKCNNPTFVAGDLNANHLADIAPMPATCDAAGFGPCLSAGQDGTGIDTGGGIRMTLGVPSAPVTPAGLVLAVPTDAGISLTGQRDPGNTRVTASAAVPTITVVDTRTDDLITSWQVHAQAQAFTGGTGIVDAKYLGWTPEIHQVVAETGGLLAARAGSAVPSFLNDMASSGLSVGQVLGGTTSSGRGTTTLGAVLDLAIPSNTAQGSYTSTLTITLVAG</sequence>
<dbReference type="InterPro" id="IPR024370">
    <property type="entry name" value="PBP_domain"/>
</dbReference>
<protein>
    <submittedName>
        <fullName evidence="3">Phosphate ABC transporter substrate-binding protein</fullName>
    </submittedName>
</protein>
<evidence type="ECO:0000256" key="1">
    <source>
        <dbReference type="ARBA" id="ARBA00008725"/>
    </source>
</evidence>
<organism evidence="3 4">
    <name type="scientific">Pengzhenrongella frigida</name>
    <dbReference type="NCBI Taxonomy" id="1259133"/>
    <lineage>
        <taxon>Bacteria</taxon>
        <taxon>Bacillati</taxon>
        <taxon>Actinomycetota</taxon>
        <taxon>Actinomycetes</taxon>
        <taxon>Micrococcales</taxon>
        <taxon>Pengzhenrongella</taxon>
    </lineage>
</organism>
<comment type="caution">
    <text evidence="3">The sequence shown here is derived from an EMBL/GenBank/DDBJ whole genome shotgun (WGS) entry which is preliminary data.</text>
</comment>
<comment type="similarity">
    <text evidence="1">Belongs to the PstS family.</text>
</comment>
<dbReference type="Pfam" id="PF12849">
    <property type="entry name" value="PBP_like_2"/>
    <property type="match status" value="1"/>
</dbReference>